<dbReference type="GO" id="GO:0032053">
    <property type="term" value="P:ciliary basal body organization"/>
    <property type="evidence" value="ECO:0007669"/>
    <property type="project" value="TreeGrafter"/>
</dbReference>
<protein>
    <submittedName>
        <fullName evidence="2">Uncharacterized protein</fullName>
    </submittedName>
</protein>
<dbReference type="GO" id="GO:0007099">
    <property type="term" value="P:centriole replication"/>
    <property type="evidence" value="ECO:0007669"/>
    <property type="project" value="InterPro"/>
</dbReference>
<dbReference type="AlphaFoldDB" id="A0AAV8Z786"/>
<sequence length="602" mass="67656">MNFSNINSKLLNSKKRLRNCRAIKKNLEELLNFQPLTDSPQSDIFKDNSHIEALGIMQKDVDASSPPTLTQLKRVSLTKDIIDVAEYNSDGIIMIENDLTGNYIQLNHAQRNNDAQAVHNQSANTHSRLSFQPTSYNDCSYALEHDSLNLTNLSNSNQKERHIPQEVTLERSDTLKDISPEKSPRPRLIRIYNTEESNVNGQKDKDDKNRQEKVSTPIIEVVQTDISVQQITVNTTDIGDERNECKLLEEKNLKNVCETSDPNSQLMEILKHLPESYSKQIIELIQNKKVDKPNKTVSTPNKTVEDGNSTRHQFITQSTPAHGGTEAVEFDIKSGDSHLVGNLCQSPLKLNYSNSDTGTREPEPGIMPHSTSFSDSVISVSPSQSIHYSMTSSDTFQTLNSPSVRLIDLECNFDKPSNAVCELGKTKDMLEPYVQEETNDNWNVNRLLFSQAGVTSACAIKQIYFSPPSIVTEEWAASVIGAYVKGYLTRRLLRTERVQALIDTIKDALVCALQLHNAENIDESDVELHRRLINQVSAACYAFHDIFFSLSIQEQMSVISADRQRKIEKAKRPGLGAGSSKCCCRPSSQYILNRILKQQARL</sequence>
<comment type="caution">
    <text evidence="2">The sequence shown here is derived from an EMBL/GenBank/DDBJ whole genome shotgun (WGS) entry which is preliminary data.</text>
</comment>
<organism evidence="2 3">
    <name type="scientific">Aromia moschata</name>
    <dbReference type="NCBI Taxonomy" id="1265417"/>
    <lineage>
        <taxon>Eukaryota</taxon>
        <taxon>Metazoa</taxon>
        <taxon>Ecdysozoa</taxon>
        <taxon>Arthropoda</taxon>
        <taxon>Hexapoda</taxon>
        <taxon>Insecta</taxon>
        <taxon>Pterygota</taxon>
        <taxon>Neoptera</taxon>
        <taxon>Endopterygota</taxon>
        <taxon>Coleoptera</taxon>
        <taxon>Polyphaga</taxon>
        <taxon>Cucujiformia</taxon>
        <taxon>Chrysomeloidea</taxon>
        <taxon>Cerambycidae</taxon>
        <taxon>Cerambycinae</taxon>
        <taxon>Callichromatini</taxon>
        <taxon>Aromia</taxon>
    </lineage>
</organism>
<dbReference type="GO" id="GO:1903723">
    <property type="term" value="P:negative regulation of centriole elongation"/>
    <property type="evidence" value="ECO:0007669"/>
    <property type="project" value="TreeGrafter"/>
</dbReference>
<dbReference type="GO" id="GO:0032465">
    <property type="term" value="P:regulation of cytokinesis"/>
    <property type="evidence" value="ECO:0007669"/>
    <property type="project" value="InterPro"/>
</dbReference>
<evidence type="ECO:0000313" key="3">
    <source>
        <dbReference type="Proteomes" id="UP001162162"/>
    </source>
</evidence>
<name>A0AAV8Z786_9CUCU</name>
<evidence type="ECO:0000256" key="1">
    <source>
        <dbReference type="SAM" id="MobiDB-lite"/>
    </source>
</evidence>
<reference evidence="2" key="1">
    <citation type="journal article" date="2023" name="Insect Mol. Biol.">
        <title>Genome sequencing provides insights into the evolution of gene families encoding plant cell wall-degrading enzymes in longhorned beetles.</title>
        <authorList>
            <person name="Shin N.R."/>
            <person name="Okamura Y."/>
            <person name="Kirsch R."/>
            <person name="Pauchet Y."/>
        </authorList>
    </citation>
    <scope>NUCLEOTIDE SEQUENCE</scope>
    <source>
        <strain evidence="2">AMC_N1</strain>
    </source>
</reference>
<feature type="region of interest" description="Disordered" evidence="1">
    <location>
        <begin position="173"/>
        <end position="213"/>
    </location>
</feature>
<dbReference type="PROSITE" id="PS50096">
    <property type="entry name" value="IQ"/>
    <property type="match status" value="1"/>
</dbReference>
<feature type="compositionally biased region" description="Basic and acidic residues" evidence="1">
    <location>
        <begin position="202"/>
        <end position="213"/>
    </location>
</feature>
<gene>
    <name evidence="2" type="ORF">NQ318_022023</name>
</gene>
<dbReference type="PANTHER" id="PTHR13594">
    <property type="entry name" value="CENTRIOLAR COILED-COIL PROTEIN OF 110 KDA"/>
    <property type="match status" value="1"/>
</dbReference>
<proteinExistence type="predicted"/>
<dbReference type="Proteomes" id="UP001162162">
    <property type="component" value="Unassembled WGS sequence"/>
</dbReference>
<keyword evidence="3" id="KW-1185">Reference proteome</keyword>
<feature type="compositionally biased region" description="Basic and acidic residues" evidence="1">
    <location>
        <begin position="173"/>
        <end position="184"/>
    </location>
</feature>
<dbReference type="PANTHER" id="PTHR13594:SF1">
    <property type="entry name" value="CENTRIOLAR COILED-COIL PROTEIN OF 110 KDA"/>
    <property type="match status" value="1"/>
</dbReference>
<evidence type="ECO:0000313" key="2">
    <source>
        <dbReference type="EMBL" id="KAJ8959337.1"/>
    </source>
</evidence>
<dbReference type="GO" id="GO:0005814">
    <property type="term" value="C:centriole"/>
    <property type="evidence" value="ECO:0007669"/>
    <property type="project" value="InterPro"/>
</dbReference>
<accession>A0AAV8Z786</accession>
<dbReference type="InterPro" id="IPR033207">
    <property type="entry name" value="CCP110"/>
</dbReference>
<dbReference type="EMBL" id="JAPWTK010000013">
    <property type="protein sequence ID" value="KAJ8959337.1"/>
    <property type="molecule type" value="Genomic_DNA"/>
</dbReference>